<evidence type="ECO:0000256" key="1">
    <source>
        <dbReference type="SAM" id="Phobius"/>
    </source>
</evidence>
<dbReference type="AlphaFoldDB" id="A0A9N9AN07"/>
<dbReference type="Gene3D" id="3.40.50.300">
    <property type="entry name" value="P-loop containing nucleotide triphosphate hydrolases"/>
    <property type="match status" value="2"/>
</dbReference>
<feature type="domain" description="Phosphoribulokinase/uridine kinase" evidence="2">
    <location>
        <begin position="49"/>
        <end position="207"/>
    </location>
</feature>
<dbReference type="GO" id="GO:0016301">
    <property type="term" value="F:kinase activity"/>
    <property type="evidence" value="ECO:0007669"/>
    <property type="project" value="InterPro"/>
</dbReference>
<keyword evidence="1" id="KW-1133">Transmembrane helix</keyword>
<dbReference type="InterPro" id="IPR027417">
    <property type="entry name" value="P-loop_NTPase"/>
</dbReference>
<dbReference type="InterPro" id="IPR006083">
    <property type="entry name" value="PRK/URK"/>
</dbReference>
<feature type="transmembrane region" description="Helical" evidence="1">
    <location>
        <begin position="20"/>
        <end position="37"/>
    </location>
</feature>
<dbReference type="EMBL" id="CAJVQA010002101">
    <property type="protein sequence ID" value="CAG8536561.1"/>
    <property type="molecule type" value="Genomic_DNA"/>
</dbReference>
<comment type="caution">
    <text evidence="3">The sequence shown here is derived from an EMBL/GenBank/DDBJ whole genome shotgun (WGS) entry which is preliminary data.</text>
</comment>
<reference evidence="3" key="1">
    <citation type="submission" date="2021-06" db="EMBL/GenBank/DDBJ databases">
        <authorList>
            <person name="Kallberg Y."/>
            <person name="Tangrot J."/>
            <person name="Rosling A."/>
        </authorList>
    </citation>
    <scope>NUCLEOTIDE SEQUENCE</scope>
    <source>
        <strain evidence="3">FL966</strain>
    </source>
</reference>
<dbReference type="OrthoDB" id="6362633at2759"/>
<keyword evidence="4" id="KW-1185">Reference proteome</keyword>
<proteinExistence type="predicted"/>
<keyword evidence="1" id="KW-0472">Membrane</keyword>
<gene>
    <name evidence="3" type="ORF">CPELLU_LOCUS4096</name>
</gene>
<keyword evidence="1" id="KW-0812">Transmembrane</keyword>
<organism evidence="3 4">
    <name type="scientific">Cetraspora pellucida</name>
    <dbReference type="NCBI Taxonomy" id="1433469"/>
    <lineage>
        <taxon>Eukaryota</taxon>
        <taxon>Fungi</taxon>
        <taxon>Fungi incertae sedis</taxon>
        <taxon>Mucoromycota</taxon>
        <taxon>Glomeromycotina</taxon>
        <taxon>Glomeromycetes</taxon>
        <taxon>Diversisporales</taxon>
        <taxon>Gigasporaceae</taxon>
        <taxon>Cetraspora</taxon>
    </lineage>
</organism>
<dbReference type="SUPFAM" id="SSF52540">
    <property type="entry name" value="P-loop containing nucleoside triphosphate hydrolases"/>
    <property type="match status" value="1"/>
</dbReference>
<protein>
    <submittedName>
        <fullName evidence="3">16891_t:CDS:1</fullName>
    </submittedName>
</protein>
<evidence type="ECO:0000313" key="4">
    <source>
        <dbReference type="Proteomes" id="UP000789759"/>
    </source>
</evidence>
<evidence type="ECO:0000313" key="3">
    <source>
        <dbReference type="EMBL" id="CAG8536561.1"/>
    </source>
</evidence>
<sequence length="252" mass="28663">MDATYDTLALYITQKISSVYIKLNVFFISILMLTTIFDRSHSPRDRFLVAIAGIPGSGKSTLAKTLVERVNELMGQNISIVVPMDGYHYPKKTLDTFPDPKEAYARRGAYWTFDVQGLLTLTEALRSPIDSSQTITAPSFDHGKGDPVENDIKILQSHKLVIMEGLYLHLKEPPAWKSIASHMDELWFLHIDREIAKKRIIKRHIQSHLDETEEQATFRVENNDMVNADYILENSLIPTRIVISVEVPNHAT</sequence>
<accession>A0A9N9AN07</accession>
<dbReference type="GO" id="GO:0005524">
    <property type="term" value="F:ATP binding"/>
    <property type="evidence" value="ECO:0007669"/>
    <property type="project" value="InterPro"/>
</dbReference>
<dbReference type="PANTHER" id="PTHR10285">
    <property type="entry name" value="URIDINE KINASE"/>
    <property type="match status" value="1"/>
</dbReference>
<evidence type="ECO:0000259" key="2">
    <source>
        <dbReference type="Pfam" id="PF00485"/>
    </source>
</evidence>
<name>A0A9N9AN07_9GLOM</name>
<dbReference type="Proteomes" id="UP000789759">
    <property type="component" value="Unassembled WGS sequence"/>
</dbReference>
<dbReference type="Pfam" id="PF00485">
    <property type="entry name" value="PRK"/>
    <property type="match status" value="1"/>
</dbReference>